<sequence>MHLGDNEPSHIPTLKALRLAKSRELKSRRVDDDPVLAVGKLKYSAKYYSSIREIGLDPFHVYYWTPAQLCVFQEYCKKHPFPTVASDTTGGITAKLKRPFGNVLESLTFIRSI</sequence>
<dbReference type="Proteomes" id="UP001159363">
    <property type="component" value="Chromosome 4"/>
</dbReference>
<gene>
    <name evidence="1" type="ORF">PR048_014961</name>
</gene>
<evidence type="ECO:0000313" key="1">
    <source>
        <dbReference type="EMBL" id="KAJ8883121.1"/>
    </source>
</evidence>
<keyword evidence="2" id="KW-1185">Reference proteome</keyword>
<name>A0ABQ9HFM6_9NEOP</name>
<protein>
    <submittedName>
        <fullName evidence="1">Uncharacterized protein</fullName>
    </submittedName>
</protein>
<proteinExistence type="predicted"/>
<organism evidence="1 2">
    <name type="scientific">Dryococelus australis</name>
    <dbReference type="NCBI Taxonomy" id="614101"/>
    <lineage>
        <taxon>Eukaryota</taxon>
        <taxon>Metazoa</taxon>
        <taxon>Ecdysozoa</taxon>
        <taxon>Arthropoda</taxon>
        <taxon>Hexapoda</taxon>
        <taxon>Insecta</taxon>
        <taxon>Pterygota</taxon>
        <taxon>Neoptera</taxon>
        <taxon>Polyneoptera</taxon>
        <taxon>Phasmatodea</taxon>
        <taxon>Verophasmatodea</taxon>
        <taxon>Anareolatae</taxon>
        <taxon>Phasmatidae</taxon>
        <taxon>Eurycanthinae</taxon>
        <taxon>Dryococelus</taxon>
    </lineage>
</organism>
<accession>A0ABQ9HFM6</accession>
<dbReference type="EMBL" id="JARBHB010000005">
    <property type="protein sequence ID" value="KAJ8883121.1"/>
    <property type="molecule type" value="Genomic_DNA"/>
</dbReference>
<evidence type="ECO:0000313" key="2">
    <source>
        <dbReference type="Proteomes" id="UP001159363"/>
    </source>
</evidence>
<reference evidence="1 2" key="1">
    <citation type="submission" date="2023-02" db="EMBL/GenBank/DDBJ databases">
        <title>LHISI_Scaffold_Assembly.</title>
        <authorList>
            <person name="Stuart O.P."/>
            <person name="Cleave R."/>
            <person name="Magrath M.J.L."/>
            <person name="Mikheyev A.S."/>
        </authorList>
    </citation>
    <scope>NUCLEOTIDE SEQUENCE [LARGE SCALE GENOMIC DNA]</scope>
    <source>
        <strain evidence="1">Daus_M_001</strain>
        <tissue evidence="1">Leg muscle</tissue>
    </source>
</reference>
<comment type="caution">
    <text evidence="1">The sequence shown here is derived from an EMBL/GenBank/DDBJ whole genome shotgun (WGS) entry which is preliminary data.</text>
</comment>